<feature type="region of interest" description="Disordered" evidence="1">
    <location>
        <begin position="1"/>
        <end position="22"/>
    </location>
</feature>
<dbReference type="Proteomes" id="UP001375240">
    <property type="component" value="Unassembled WGS sequence"/>
</dbReference>
<name>A0AAV9VCT9_9PEZI</name>
<accession>A0AAV9VCT9</accession>
<sequence>MASNDERRQSSRHSMSSSDAELIRHHSRRLGLASPSNSSASSHLLDPSTVGALSSHFDQLLVAIAGRIESVCTIRSFWIALLRLPSHPLFAAPSLSNELS</sequence>
<reference evidence="2 3" key="1">
    <citation type="submission" date="2019-10" db="EMBL/GenBank/DDBJ databases">
        <authorList>
            <person name="Palmer J.M."/>
        </authorList>
    </citation>
    <scope>NUCLEOTIDE SEQUENCE [LARGE SCALE GENOMIC DNA]</scope>
    <source>
        <strain evidence="2 3">TWF696</strain>
    </source>
</reference>
<comment type="caution">
    <text evidence="2">The sequence shown here is derived from an EMBL/GenBank/DDBJ whole genome shotgun (WGS) entry which is preliminary data.</text>
</comment>
<dbReference type="EMBL" id="JAVHNQ010000002">
    <property type="protein sequence ID" value="KAK6355396.1"/>
    <property type="molecule type" value="Genomic_DNA"/>
</dbReference>
<proteinExistence type="predicted"/>
<organism evidence="2 3">
    <name type="scientific">Orbilia brochopaga</name>
    <dbReference type="NCBI Taxonomy" id="3140254"/>
    <lineage>
        <taxon>Eukaryota</taxon>
        <taxon>Fungi</taxon>
        <taxon>Dikarya</taxon>
        <taxon>Ascomycota</taxon>
        <taxon>Pezizomycotina</taxon>
        <taxon>Orbiliomycetes</taxon>
        <taxon>Orbiliales</taxon>
        <taxon>Orbiliaceae</taxon>
        <taxon>Orbilia</taxon>
    </lineage>
</organism>
<evidence type="ECO:0000313" key="2">
    <source>
        <dbReference type="EMBL" id="KAK6355396.1"/>
    </source>
</evidence>
<keyword evidence="3" id="KW-1185">Reference proteome</keyword>
<protein>
    <submittedName>
        <fullName evidence="2">Uncharacterized protein</fullName>
    </submittedName>
</protein>
<gene>
    <name evidence="2" type="ORF">TWF696_004501</name>
</gene>
<evidence type="ECO:0000313" key="3">
    <source>
        <dbReference type="Proteomes" id="UP001375240"/>
    </source>
</evidence>
<dbReference type="AlphaFoldDB" id="A0AAV9VCT9"/>
<evidence type="ECO:0000256" key="1">
    <source>
        <dbReference type="SAM" id="MobiDB-lite"/>
    </source>
</evidence>